<accession>A0A5A4RJP6</accession>
<comment type="similarity">
    <text evidence="4">Belongs to the class-I pyridoxal-phosphate-dependent aminotransferase family.</text>
</comment>
<dbReference type="NCBIfam" id="NF006756">
    <property type="entry name" value="PRK09276.1"/>
    <property type="match status" value="1"/>
</dbReference>
<keyword evidence="2 4" id="KW-0032">Aminotransferase</keyword>
<feature type="domain" description="Aminotransferase class I/classII large" evidence="5">
    <location>
        <begin position="31"/>
        <end position="381"/>
    </location>
</feature>
<dbReference type="EC" id="2.6.1.-" evidence="4"/>
<dbReference type="InterPro" id="IPR050881">
    <property type="entry name" value="LL-DAP_aminotransferase"/>
</dbReference>
<sequence length="389" mass="43457">MKFSQRLDNIPPYLFAEINRKRQKLLAQGIDLINLGVGDPDQPTLQPILQAMHQAIDDPSTHNYPPYQGTMAFREAVAAFMARRYGVTDLNPETEILSSIGSKEAIHNTFLAFVDSGDYTLIPDPGYPVYQTATLFADGQPYPMPLRPENDFLPDLKQIPIEIAQKAKLLWINYPNNPTGALASLDFFAEVVAFCRQHDILLCHDHAYAEMAYDGYLPPSVLQVPEAKECAIEFHSASKSYNMTGWRVGFVVGNALGIEGLARVKSNVDSGVFRAIQQAVITALETPRREIDQLMTVYQRRRDLIVTGLNRLGWNLTPPKATLYVWVQVPQGYTSQEFANLLLDQCGIIVPPGNGYGKFGEGFFRIALTIPEAEMERAIARMEAAGIRY</sequence>
<dbReference type="InterPro" id="IPR015421">
    <property type="entry name" value="PyrdxlP-dep_Trfase_major"/>
</dbReference>
<dbReference type="InterPro" id="IPR004839">
    <property type="entry name" value="Aminotransferase_I/II_large"/>
</dbReference>
<evidence type="ECO:0000256" key="4">
    <source>
        <dbReference type="RuleBase" id="RU000481"/>
    </source>
</evidence>
<dbReference type="EMBL" id="LC466838">
    <property type="protein sequence ID" value="BBI93159.1"/>
    <property type="molecule type" value="Genomic_DNA"/>
</dbReference>
<evidence type="ECO:0000313" key="6">
    <source>
        <dbReference type="EMBL" id="BBI93159.1"/>
    </source>
</evidence>
<dbReference type="GO" id="GO:0030170">
    <property type="term" value="F:pyridoxal phosphate binding"/>
    <property type="evidence" value="ECO:0007669"/>
    <property type="project" value="InterPro"/>
</dbReference>
<comment type="cofactor">
    <cofactor evidence="1 4">
        <name>pyridoxal 5'-phosphate</name>
        <dbReference type="ChEBI" id="CHEBI:597326"/>
    </cofactor>
</comment>
<evidence type="ECO:0000259" key="5">
    <source>
        <dbReference type="Pfam" id="PF00155"/>
    </source>
</evidence>
<reference evidence="6" key="1">
    <citation type="journal article" date="2019" name="Protoplasma">
        <title>Functional characterization of aminotransferase involved in serine and aspartate metabolism in a halotolerant cyanobacterium, Aphanothece halophytica.</title>
        <authorList>
            <person name="Hasegawa D."/>
            <person name="Kito K."/>
            <person name="Maeda T."/>
            <person name="Rai V."/>
            <person name="Cha-um S."/>
            <person name="Tanaka Y."/>
            <person name="Fukaya M."/>
            <person name="Takabe T."/>
        </authorList>
    </citation>
    <scope>NUCLEOTIDE SEQUENCE</scope>
</reference>
<dbReference type="CDD" id="cd00609">
    <property type="entry name" value="AAT_like"/>
    <property type="match status" value="1"/>
</dbReference>
<evidence type="ECO:0000256" key="3">
    <source>
        <dbReference type="ARBA" id="ARBA00022679"/>
    </source>
</evidence>
<name>A0A5A4RJP6_APHHA</name>
<dbReference type="PROSITE" id="PS00105">
    <property type="entry name" value="AA_TRANSFER_CLASS_1"/>
    <property type="match status" value="1"/>
</dbReference>
<dbReference type="Pfam" id="PF00155">
    <property type="entry name" value="Aminotran_1_2"/>
    <property type="match status" value="1"/>
</dbReference>
<dbReference type="InterPro" id="IPR004838">
    <property type="entry name" value="NHTrfase_class1_PyrdxlP-BS"/>
</dbReference>
<dbReference type="InterPro" id="IPR015424">
    <property type="entry name" value="PyrdxlP-dep_Trfase"/>
</dbReference>
<dbReference type="Gene3D" id="3.40.640.10">
    <property type="entry name" value="Type I PLP-dependent aspartate aminotransferase-like (Major domain)"/>
    <property type="match status" value="1"/>
</dbReference>
<evidence type="ECO:0000256" key="2">
    <source>
        <dbReference type="ARBA" id="ARBA00022576"/>
    </source>
</evidence>
<dbReference type="PANTHER" id="PTHR42832">
    <property type="entry name" value="AMINO ACID AMINOTRANSFERASE"/>
    <property type="match status" value="1"/>
</dbReference>
<dbReference type="AlphaFoldDB" id="A0A5A4RJP6"/>
<organism evidence="6">
    <name type="scientific">Aphanothece halophytica</name>
    <dbReference type="NCBI Taxonomy" id="72020"/>
    <lineage>
        <taxon>Bacteria</taxon>
        <taxon>Bacillati</taxon>
        <taxon>Cyanobacteriota</taxon>
        <taxon>Cyanophyceae</taxon>
        <taxon>Oscillatoriophycideae</taxon>
        <taxon>Chroococcales</taxon>
        <taxon>Aphanothecaceae</taxon>
        <taxon>Aphanothece</taxon>
    </lineage>
</organism>
<dbReference type="SUPFAM" id="SSF53383">
    <property type="entry name" value="PLP-dependent transferases"/>
    <property type="match status" value="1"/>
</dbReference>
<gene>
    <name evidence="6" type="primary">ApAT2</name>
</gene>
<dbReference type="Gene3D" id="3.90.1150.10">
    <property type="entry name" value="Aspartate Aminotransferase, domain 1"/>
    <property type="match status" value="1"/>
</dbReference>
<dbReference type="PANTHER" id="PTHR42832:SF3">
    <property type="entry name" value="L-GLUTAMINE--4-(METHYLSULFANYL)-2-OXOBUTANOATE AMINOTRANSFERASE"/>
    <property type="match status" value="1"/>
</dbReference>
<proteinExistence type="inferred from homology"/>
<protein>
    <recommendedName>
        <fullName evidence="4">Aminotransferase</fullName>
        <ecNumber evidence="4">2.6.1.-</ecNumber>
    </recommendedName>
</protein>
<keyword evidence="3 4" id="KW-0808">Transferase</keyword>
<dbReference type="GO" id="GO:0008483">
    <property type="term" value="F:transaminase activity"/>
    <property type="evidence" value="ECO:0007669"/>
    <property type="project" value="UniProtKB-KW"/>
</dbReference>
<evidence type="ECO:0000256" key="1">
    <source>
        <dbReference type="ARBA" id="ARBA00001933"/>
    </source>
</evidence>
<dbReference type="InterPro" id="IPR015422">
    <property type="entry name" value="PyrdxlP-dep_Trfase_small"/>
</dbReference>